<feature type="region of interest" description="Disordered" evidence="1">
    <location>
        <begin position="363"/>
        <end position="398"/>
    </location>
</feature>
<reference evidence="2" key="1">
    <citation type="submission" date="2020-10" db="EMBL/GenBank/DDBJ databases">
        <title>High-Quality Genome Resource of Clonostachys rosea strain S41 by Oxford Nanopore Long-Read Sequencing.</title>
        <authorList>
            <person name="Wang H."/>
        </authorList>
    </citation>
    <scope>NUCLEOTIDE SEQUENCE</scope>
    <source>
        <strain evidence="2">S41</strain>
    </source>
</reference>
<evidence type="ECO:0000313" key="2">
    <source>
        <dbReference type="EMBL" id="KAF9760354.1"/>
    </source>
</evidence>
<feature type="compositionally biased region" description="Pro residues" evidence="1">
    <location>
        <begin position="643"/>
        <end position="653"/>
    </location>
</feature>
<organism evidence="2 3">
    <name type="scientific">Bionectria ochroleuca</name>
    <name type="common">Gliocladium roseum</name>
    <dbReference type="NCBI Taxonomy" id="29856"/>
    <lineage>
        <taxon>Eukaryota</taxon>
        <taxon>Fungi</taxon>
        <taxon>Dikarya</taxon>
        <taxon>Ascomycota</taxon>
        <taxon>Pezizomycotina</taxon>
        <taxon>Sordariomycetes</taxon>
        <taxon>Hypocreomycetidae</taxon>
        <taxon>Hypocreales</taxon>
        <taxon>Bionectriaceae</taxon>
        <taxon>Clonostachys</taxon>
    </lineage>
</organism>
<evidence type="ECO:0000256" key="1">
    <source>
        <dbReference type="SAM" id="MobiDB-lite"/>
    </source>
</evidence>
<feature type="region of interest" description="Disordered" evidence="1">
    <location>
        <begin position="761"/>
        <end position="792"/>
    </location>
</feature>
<feature type="compositionally biased region" description="Polar residues" evidence="1">
    <location>
        <begin position="773"/>
        <end position="785"/>
    </location>
</feature>
<sequence>MVVFPDPLTAGFLCPQFIAMLRHGSVLTQVPVEVERRRSVFSVRSIFRSGAPERSIDRRNTNSSSGTVYSAESGDTEITIPIPEPREKGPDISPLSVNESSLRDTPQLLREAARTSQQFPASSPHIYQHQGRRKAKPWFGKPWEVRVPDILERKWSQAGGIKERLDLDLEPTRIQLTRKASKRKCRRSEREFNAELRMSGVPDPLHPHTITLLPHVWIFCGSEWALKVLEKALRSISWIEGFLNRPVEFCIGGIELCALETVIPLEQLQKHAVSRSSLSYRGGDVLFHIAELYPGLASLSACGWLCCATYLKDNTVRSQRLSRIGGILTTGILDEYQKHHLGTILTVAHGLLDEGEDDLDEAYSSYSDALSSDSESDSEDSYDSEESEMVEPLSGPAPRLGLLDPSEVVSRWIPFDEVCGINCFGKIVQNKQPLRDYEANRSDYALLRSLTLQNLLNTYTTPSTAQEAGSFKAITTYSSNSEMKDDRVCIILGLGQVEEAWLLPGFQTIHLEGGQVTVRKLQLRLPLAQGTSGSWVVKDHTWYGMIVAAYAGEPLAVFITAEDILSDMKSSFPSLGQASLGCSEISSMEKSSRTEGLKAIPRINEDHQTHSHDNIYLTEAPKTVAEIEERAMGALIFSPSPWPSPTKPLPAPPLRKSAPTKPVKSVYTNPEATNDDLCHLFSTPYSFAAPKFRHGNIPFSKSLFSDRQLAMVDTLDWTAYEVAMLWSEDHDLYDLQRNREEYTEDFMDWFDSFGFQSHGGLVPETRRPKRSPSNHSTACSTSQSVPLDDTHIDYDGNEDGLSDVSDLEEIYKPDENTNDDLVETSPGQLPLKIFTKFQRQYMQDSNGCSQKWTRLLTLTWIIYTWMKTKGQIGIIPILYMISSNGREDICRYRAQRHRRVLGNVLALF</sequence>
<feature type="region of interest" description="Disordered" evidence="1">
    <location>
        <begin position="54"/>
        <end position="103"/>
    </location>
</feature>
<dbReference type="Proteomes" id="UP000616885">
    <property type="component" value="Unassembled WGS sequence"/>
</dbReference>
<evidence type="ECO:0000313" key="3">
    <source>
        <dbReference type="Proteomes" id="UP000616885"/>
    </source>
</evidence>
<gene>
    <name evidence="2" type="ORF">IM811_002048</name>
</gene>
<feature type="region of interest" description="Disordered" evidence="1">
    <location>
        <begin position="643"/>
        <end position="668"/>
    </location>
</feature>
<protein>
    <submittedName>
        <fullName evidence="2">Uncharacterized protein</fullName>
    </submittedName>
</protein>
<accession>A0A8H7TUE0</accession>
<dbReference type="AlphaFoldDB" id="A0A8H7TUE0"/>
<dbReference type="EMBL" id="JADCTT010000001">
    <property type="protein sequence ID" value="KAF9760354.1"/>
    <property type="molecule type" value="Genomic_DNA"/>
</dbReference>
<feature type="compositionally biased region" description="Polar residues" evidence="1">
    <location>
        <begin position="61"/>
        <end position="70"/>
    </location>
</feature>
<feature type="compositionally biased region" description="Acidic residues" evidence="1">
    <location>
        <begin position="374"/>
        <end position="389"/>
    </location>
</feature>
<name>A0A8H7TUE0_BIOOC</name>
<proteinExistence type="predicted"/>
<comment type="caution">
    <text evidence="2">The sequence shown here is derived from an EMBL/GenBank/DDBJ whole genome shotgun (WGS) entry which is preliminary data.</text>
</comment>
<feature type="compositionally biased region" description="Low complexity" evidence="1">
    <location>
        <begin position="363"/>
        <end position="373"/>
    </location>
</feature>